<comment type="caution">
    <text evidence="5">The sequence shown here is derived from an EMBL/GenBank/DDBJ whole genome shotgun (WGS) entry which is preliminary data.</text>
</comment>
<dbReference type="Gene3D" id="1.25.40.10">
    <property type="entry name" value="Tetratricopeptide repeat domain"/>
    <property type="match status" value="3"/>
</dbReference>
<dbReference type="InterPro" id="IPR027417">
    <property type="entry name" value="P-loop_NTPase"/>
</dbReference>
<dbReference type="Pfam" id="PF14559">
    <property type="entry name" value="TPR_19"/>
    <property type="match status" value="1"/>
</dbReference>
<keyword evidence="1" id="KW-0677">Repeat</keyword>
<evidence type="ECO:0000259" key="4">
    <source>
        <dbReference type="Pfam" id="PF13191"/>
    </source>
</evidence>
<evidence type="ECO:0000256" key="1">
    <source>
        <dbReference type="ARBA" id="ARBA00022737"/>
    </source>
</evidence>
<dbReference type="SUPFAM" id="SSF52540">
    <property type="entry name" value="P-loop containing nucleoside triphosphate hydrolases"/>
    <property type="match status" value="1"/>
</dbReference>
<dbReference type="PANTHER" id="PTHR44858">
    <property type="entry name" value="TETRATRICOPEPTIDE REPEAT PROTEIN 6"/>
    <property type="match status" value="1"/>
</dbReference>
<feature type="domain" description="Orc1-like AAA ATPase" evidence="4">
    <location>
        <begin position="19"/>
        <end position="198"/>
    </location>
</feature>
<dbReference type="PANTHER" id="PTHR44858:SF1">
    <property type="entry name" value="UDP-N-ACETYLGLUCOSAMINE--PEPTIDE N-ACETYLGLUCOSAMINYLTRANSFERASE SPINDLY-RELATED"/>
    <property type="match status" value="1"/>
</dbReference>
<dbReference type="STRING" id="76728.AQ490_19260"/>
<evidence type="ECO:0000256" key="2">
    <source>
        <dbReference type="ARBA" id="ARBA00022803"/>
    </source>
</evidence>
<reference evidence="5 6" key="1">
    <citation type="submission" date="2015-10" db="EMBL/GenBank/DDBJ databases">
        <title>Draft genome sequence of pyrrolomycin-producing Streptomyces vitaminophilus.</title>
        <authorList>
            <person name="Graham D.E."/>
            <person name="Mahan K.M."/>
            <person name="Klingeman D.M."/>
            <person name="Hettich R.L."/>
            <person name="Parry R.J."/>
        </authorList>
    </citation>
    <scope>NUCLEOTIDE SEQUENCE [LARGE SCALE GENOMIC DNA]</scope>
    <source>
        <strain evidence="5 6">ATCC 31673</strain>
    </source>
</reference>
<dbReference type="SMART" id="SM00028">
    <property type="entry name" value="TPR"/>
    <property type="match status" value="7"/>
</dbReference>
<dbReference type="PROSITE" id="PS50005">
    <property type="entry name" value="TPR"/>
    <property type="match status" value="3"/>
</dbReference>
<keyword evidence="6" id="KW-1185">Reference proteome</keyword>
<dbReference type="Gene3D" id="3.40.50.300">
    <property type="entry name" value="P-loop containing nucleotide triphosphate hydrolases"/>
    <property type="match status" value="1"/>
</dbReference>
<dbReference type="InterPro" id="IPR011990">
    <property type="entry name" value="TPR-like_helical_dom_sf"/>
</dbReference>
<feature type="repeat" description="TPR" evidence="3">
    <location>
        <begin position="512"/>
        <end position="545"/>
    </location>
</feature>
<gene>
    <name evidence="5" type="ORF">AQ490_19260</name>
</gene>
<dbReference type="InterPro" id="IPR041664">
    <property type="entry name" value="AAA_16"/>
</dbReference>
<evidence type="ECO:0000313" key="6">
    <source>
        <dbReference type="Proteomes" id="UP000050867"/>
    </source>
</evidence>
<dbReference type="RefSeq" id="WP_018386760.1">
    <property type="nucleotide sequence ID" value="NZ_LLZU01000010.1"/>
</dbReference>
<dbReference type="SUPFAM" id="SSF48452">
    <property type="entry name" value="TPR-like"/>
    <property type="match status" value="2"/>
</dbReference>
<dbReference type="EMBL" id="LLZU01000010">
    <property type="protein sequence ID" value="KRV49826.1"/>
    <property type="molecule type" value="Genomic_DNA"/>
</dbReference>
<feature type="repeat" description="TPR" evidence="3">
    <location>
        <begin position="580"/>
        <end position="613"/>
    </location>
</feature>
<name>A0A0T6LVG1_WENVI</name>
<protein>
    <recommendedName>
        <fullName evidence="4">Orc1-like AAA ATPase domain-containing protein</fullName>
    </recommendedName>
</protein>
<proteinExistence type="predicted"/>
<evidence type="ECO:0000313" key="5">
    <source>
        <dbReference type="EMBL" id="KRV49826.1"/>
    </source>
</evidence>
<sequence length="770" mass="84594">MARARPSTRELARQRRQQRFVGRQAELAVFTRNLQVPAGDPNHRSLLYVHGDAGVGKTFLLRRMADLARHEHGALTALVDETASDVPEVLSTIGSQFAEQGHPLTALDRTLATYRRHRLETGSTALVDTDGGPSAAGAALAPGAGLVSAPRSGRPRDTGDAALVVDPASALTPPLVKGLSRAAARVPWIVLFFDTYERTQPFLDPWLRELLTGGHHEPLPANLVFVLAGQRPPDPGGWAHLGAAVTQVPLGPFTDAEARDLLTARGVRDEQVVRDVLRLSHGLPVLVSTLAENPGAGDDASATAVERFLRWEQDPVRRSAALTGALPRRLDEDVFRVAVGNDAPELFAWLCSLPFVSGHPGRRQYHDVVRVPMLRLLRNTSPRRWAELHTRLADTFAQAGRAALHETGPAEAWKQEEWRELRLEELYHRLCARPSAALPGVLREGIAACGAGQPAARRWAWVLLEAGEDADAQTLREWGQRALATLVHERRRSVDLLGLLLAEAPLDAVDRARALVVRGWQHRSLNGYDAALADFRQALELDPELTRAHFGRAVVFRARGDTERALTALDRCAEREPDAPWVVRERGETYRRAGRYQEALEQLDRAVAADPDDPLALAGRGQTRALLRREHDALSDLDRALDLHPDYAWALVRRARVRSRLGDPRGALDDLERAEELEPDTPGVPGERGEVYRMLGRHGEAVAQYDRALALDPGYVWALGSRALALEALGRREEALADLTRAVGADPSYGWAVAQRRRLLGEEGSAPDGR</sequence>
<dbReference type="Proteomes" id="UP000050867">
    <property type="component" value="Unassembled WGS sequence"/>
</dbReference>
<dbReference type="Pfam" id="PF13432">
    <property type="entry name" value="TPR_16"/>
    <property type="match status" value="1"/>
</dbReference>
<dbReference type="Pfam" id="PF13191">
    <property type="entry name" value="AAA_16"/>
    <property type="match status" value="1"/>
</dbReference>
<dbReference type="OrthoDB" id="9814944at2"/>
<dbReference type="InterPro" id="IPR019734">
    <property type="entry name" value="TPR_rpt"/>
</dbReference>
<organism evidence="5 6">
    <name type="scientific">Wenjunlia vitaminophila</name>
    <name type="common">Streptomyces vitaminophilus</name>
    <dbReference type="NCBI Taxonomy" id="76728"/>
    <lineage>
        <taxon>Bacteria</taxon>
        <taxon>Bacillati</taxon>
        <taxon>Actinomycetota</taxon>
        <taxon>Actinomycetes</taxon>
        <taxon>Kitasatosporales</taxon>
        <taxon>Streptomycetaceae</taxon>
        <taxon>Wenjunlia</taxon>
    </lineage>
</organism>
<dbReference type="AlphaFoldDB" id="A0A0T6LVG1"/>
<dbReference type="eggNOG" id="COG0457">
    <property type="taxonomic scope" value="Bacteria"/>
</dbReference>
<feature type="repeat" description="TPR" evidence="3">
    <location>
        <begin position="682"/>
        <end position="715"/>
    </location>
</feature>
<keyword evidence="2 3" id="KW-0802">TPR repeat</keyword>
<dbReference type="Pfam" id="PF13181">
    <property type="entry name" value="TPR_8"/>
    <property type="match status" value="2"/>
</dbReference>
<accession>A0A0T6LVG1</accession>
<dbReference type="InterPro" id="IPR050498">
    <property type="entry name" value="Ycf3"/>
</dbReference>
<evidence type="ECO:0000256" key="3">
    <source>
        <dbReference type="PROSITE-ProRule" id="PRU00339"/>
    </source>
</evidence>